<evidence type="ECO:0000256" key="5">
    <source>
        <dbReference type="ARBA" id="ARBA00022989"/>
    </source>
</evidence>
<feature type="domain" description="VTT" evidence="8">
    <location>
        <begin position="26"/>
        <end position="150"/>
    </location>
</feature>
<evidence type="ECO:0000256" key="6">
    <source>
        <dbReference type="ARBA" id="ARBA00023136"/>
    </source>
</evidence>
<dbReference type="InterPro" id="IPR032816">
    <property type="entry name" value="VTT_dom"/>
</dbReference>
<proteinExistence type="inferred from homology"/>
<keyword evidence="5 7" id="KW-1133">Transmembrane helix</keyword>
<keyword evidence="10" id="KW-1185">Reference proteome</keyword>
<keyword evidence="6 7" id="KW-0472">Membrane</keyword>
<gene>
    <name evidence="9" type="ORF">FMM08_22135</name>
</gene>
<evidence type="ECO:0000256" key="3">
    <source>
        <dbReference type="ARBA" id="ARBA00022475"/>
    </source>
</evidence>
<dbReference type="RefSeq" id="WP_147928517.1">
    <property type="nucleotide sequence ID" value="NZ_VKAC01000020.1"/>
</dbReference>
<sequence>MGIGRTALLGLGVLVGSAVPFVPTGEVVSAAATLASGSWLDLVVVFAVVLVASVLGDSTLLLGAGVVSRLVTPAQRAWLGARRLAPAVGRARARIASHAPQAVLTGRLVPGGRAPVIIALGIARYPVGRFMAADALACGAWAGIYVALGALGGRVSGHPLLGIGVAVVCAVALGLGVSQVQRLLQHRRSPSPAA</sequence>
<evidence type="ECO:0000259" key="8">
    <source>
        <dbReference type="Pfam" id="PF09335"/>
    </source>
</evidence>
<dbReference type="InterPro" id="IPR051311">
    <property type="entry name" value="DedA_domain"/>
</dbReference>
<evidence type="ECO:0000313" key="10">
    <source>
        <dbReference type="Proteomes" id="UP000321234"/>
    </source>
</evidence>
<reference evidence="9 10" key="1">
    <citation type="submission" date="2019-07" db="EMBL/GenBank/DDBJ databases">
        <title>Quadrisphaera sp. strain DD2A genome sequencing and assembly.</title>
        <authorList>
            <person name="Kim I."/>
        </authorList>
    </citation>
    <scope>NUCLEOTIDE SEQUENCE [LARGE SCALE GENOMIC DNA]</scope>
    <source>
        <strain evidence="9 10">DD2A</strain>
    </source>
</reference>
<dbReference type="Pfam" id="PF09335">
    <property type="entry name" value="VTT_dom"/>
    <property type="match status" value="1"/>
</dbReference>
<feature type="transmembrane region" description="Helical" evidence="7">
    <location>
        <begin position="42"/>
        <end position="67"/>
    </location>
</feature>
<accession>A0A5C8Z0G4</accession>
<comment type="caution">
    <text evidence="9">The sequence shown here is derived from an EMBL/GenBank/DDBJ whole genome shotgun (WGS) entry which is preliminary data.</text>
</comment>
<comment type="subcellular location">
    <subcellularLocation>
        <location evidence="1">Cell membrane</location>
        <topology evidence="1">Multi-pass membrane protein</topology>
    </subcellularLocation>
</comment>
<organism evidence="9 10">
    <name type="scientific">Quadrisphaera setariae</name>
    <dbReference type="NCBI Taxonomy" id="2593304"/>
    <lineage>
        <taxon>Bacteria</taxon>
        <taxon>Bacillati</taxon>
        <taxon>Actinomycetota</taxon>
        <taxon>Actinomycetes</taxon>
        <taxon>Kineosporiales</taxon>
        <taxon>Kineosporiaceae</taxon>
        <taxon>Quadrisphaera</taxon>
    </lineage>
</organism>
<evidence type="ECO:0000313" key="9">
    <source>
        <dbReference type="EMBL" id="TXR51615.1"/>
    </source>
</evidence>
<protein>
    <submittedName>
        <fullName evidence="9">DedA family protein</fullName>
    </submittedName>
</protein>
<dbReference type="PANTHER" id="PTHR42709">
    <property type="entry name" value="ALKALINE PHOSPHATASE LIKE PROTEIN"/>
    <property type="match status" value="1"/>
</dbReference>
<evidence type="ECO:0000256" key="1">
    <source>
        <dbReference type="ARBA" id="ARBA00004651"/>
    </source>
</evidence>
<dbReference type="GO" id="GO:0005886">
    <property type="term" value="C:plasma membrane"/>
    <property type="evidence" value="ECO:0007669"/>
    <property type="project" value="UniProtKB-SubCell"/>
</dbReference>
<dbReference type="EMBL" id="VKAC01000020">
    <property type="protein sequence ID" value="TXR51615.1"/>
    <property type="molecule type" value="Genomic_DNA"/>
</dbReference>
<dbReference type="Proteomes" id="UP000321234">
    <property type="component" value="Unassembled WGS sequence"/>
</dbReference>
<dbReference type="PANTHER" id="PTHR42709:SF6">
    <property type="entry name" value="UNDECAPRENYL PHOSPHATE TRANSPORTER A"/>
    <property type="match status" value="1"/>
</dbReference>
<keyword evidence="4 7" id="KW-0812">Transmembrane</keyword>
<feature type="transmembrane region" description="Helical" evidence="7">
    <location>
        <begin position="130"/>
        <end position="148"/>
    </location>
</feature>
<keyword evidence="3" id="KW-1003">Cell membrane</keyword>
<dbReference type="OrthoDB" id="5189166at2"/>
<evidence type="ECO:0000256" key="2">
    <source>
        <dbReference type="ARBA" id="ARBA00010792"/>
    </source>
</evidence>
<name>A0A5C8Z0G4_9ACTN</name>
<evidence type="ECO:0000256" key="7">
    <source>
        <dbReference type="SAM" id="Phobius"/>
    </source>
</evidence>
<dbReference type="AlphaFoldDB" id="A0A5C8Z0G4"/>
<feature type="transmembrane region" description="Helical" evidence="7">
    <location>
        <begin position="160"/>
        <end position="178"/>
    </location>
</feature>
<comment type="similarity">
    <text evidence="2">Belongs to the DedA family.</text>
</comment>
<evidence type="ECO:0000256" key="4">
    <source>
        <dbReference type="ARBA" id="ARBA00022692"/>
    </source>
</evidence>